<gene>
    <name evidence="1" type="ORF">SAMN05421739_1054</name>
</gene>
<dbReference type="InterPro" id="IPR029058">
    <property type="entry name" value="AB_hydrolase_fold"/>
</dbReference>
<evidence type="ECO:0000313" key="2">
    <source>
        <dbReference type="Proteomes" id="UP000198724"/>
    </source>
</evidence>
<evidence type="ECO:0000313" key="1">
    <source>
        <dbReference type="EMBL" id="SFH00131.1"/>
    </source>
</evidence>
<dbReference type="OrthoDB" id="9804993at2"/>
<protein>
    <recommendedName>
        <fullName evidence="3">Alpha/beta hydrolase</fullName>
    </recommendedName>
</protein>
<dbReference type="RefSeq" id="WP_092102977.1">
    <property type="nucleotide sequence ID" value="NZ_FOOT01000005.1"/>
</dbReference>
<dbReference type="STRING" id="1436961.SAMN05421739_1054"/>
<dbReference type="GO" id="GO:0016787">
    <property type="term" value="F:hydrolase activity"/>
    <property type="evidence" value="ECO:0007669"/>
    <property type="project" value="InterPro"/>
</dbReference>
<name>A0A1I2WKN7_9BACT</name>
<dbReference type="AlphaFoldDB" id="A0A1I2WKN7"/>
<dbReference type="Gene3D" id="3.40.50.1820">
    <property type="entry name" value="alpha/beta hydrolase"/>
    <property type="match status" value="1"/>
</dbReference>
<dbReference type="SUPFAM" id="SSF53474">
    <property type="entry name" value="alpha/beta-Hydrolases"/>
    <property type="match status" value="1"/>
</dbReference>
<dbReference type="EMBL" id="FOOT01000005">
    <property type="protein sequence ID" value="SFH00131.1"/>
    <property type="molecule type" value="Genomic_DNA"/>
</dbReference>
<dbReference type="InterPro" id="IPR010662">
    <property type="entry name" value="RBBP9/YdeN"/>
</dbReference>
<keyword evidence="2" id="KW-1185">Reference proteome</keyword>
<reference evidence="2" key="1">
    <citation type="submission" date="2016-10" db="EMBL/GenBank/DDBJ databases">
        <authorList>
            <person name="Varghese N."/>
            <person name="Submissions S."/>
        </authorList>
    </citation>
    <scope>NUCLEOTIDE SEQUENCE [LARGE SCALE GENOMIC DNA]</scope>
    <source>
        <strain evidence="2">LP51</strain>
    </source>
</reference>
<dbReference type="Proteomes" id="UP000198724">
    <property type="component" value="Unassembled WGS sequence"/>
</dbReference>
<organism evidence="1 2">
    <name type="scientific">Pontibacter chinhatensis</name>
    <dbReference type="NCBI Taxonomy" id="1436961"/>
    <lineage>
        <taxon>Bacteria</taxon>
        <taxon>Pseudomonadati</taxon>
        <taxon>Bacteroidota</taxon>
        <taxon>Cytophagia</taxon>
        <taxon>Cytophagales</taxon>
        <taxon>Hymenobacteraceae</taxon>
        <taxon>Pontibacter</taxon>
    </lineage>
</organism>
<accession>A0A1I2WKN7</accession>
<dbReference type="Pfam" id="PF06821">
    <property type="entry name" value="Ser_hydrolase"/>
    <property type="match status" value="1"/>
</dbReference>
<sequence length="182" mass="20122">MQQNGVILVPGLGNSGPDHWQSLWQQQYPIFDRVQQQNWDTPGREEWVGELHKAVQRHKPGQVVLVAHSLGCIAVVFWAQQYKQKIKGALLVAPADTEAPTFPKEVTGFAPIPMQRLPFRTILVGSSNDAYLTARRAHELASAWGSQYVNIGLAGHINGASGYGRWDEGLELLRGLCGTSRL</sequence>
<proteinExistence type="predicted"/>
<evidence type="ECO:0008006" key="3">
    <source>
        <dbReference type="Google" id="ProtNLM"/>
    </source>
</evidence>